<dbReference type="SUPFAM" id="SSF46626">
    <property type="entry name" value="Cytochrome c"/>
    <property type="match status" value="1"/>
</dbReference>
<evidence type="ECO:0000256" key="2">
    <source>
        <dbReference type="ARBA" id="ARBA00022723"/>
    </source>
</evidence>
<evidence type="ECO:0000313" key="7">
    <source>
        <dbReference type="Proteomes" id="UP000620266"/>
    </source>
</evidence>
<proteinExistence type="predicted"/>
<gene>
    <name evidence="6" type="ORF">GCM10007205_21570</name>
</gene>
<dbReference type="GO" id="GO:0020037">
    <property type="term" value="F:heme binding"/>
    <property type="evidence" value="ECO:0007669"/>
    <property type="project" value="InterPro"/>
</dbReference>
<evidence type="ECO:0000259" key="5">
    <source>
        <dbReference type="PROSITE" id="PS51007"/>
    </source>
</evidence>
<dbReference type="RefSeq" id="WP_188396268.1">
    <property type="nucleotide sequence ID" value="NZ_BMCG01000004.1"/>
</dbReference>
<dbReference type="GO" id="GO:0046872">
    <property type="term" value="F:metal ion binding"/>
    <property type="evidence" value="ECO:0007669"/>
    <property type="project" value="UniProtKB-KW"/>
</dbReference>
<reference evidence="6" key="2">
    <citation type="submission" date="2020-09" db="EMBL/GenBank/DDBJ databases">
        <authorList>
            <person name="Sun Q."/>
            <person name="Sedlacek I."/>
        </authorList>
    </citation>
    <scope>NUCLEOTIDE SEQUENCE</scope>
    <source>
        <strain evidence="6">CCM 7086</strain>
    </source>
</reference>
<evidence type="ECO:0000256" key="1">
    <source>
        <dbReference type="ARBA" id="ARBA00022617"/>
    </source>
</evidence>
<keyword evidence="1 4" id="KW-0349">Heme</keyword>
<dbReference type="Pfam" id="PF13442">
    <property type="entry name" value="Cytochrome_CBB3"/>
    <property type="match status" value="1"/>
</dbReference>
<protein>
    <recommendedName>
        <fullName evidence="5">Cytochrome c domain-containing protein</fullName>
    </recommendedName>
</protein>
<keyword evidence="3 4" id="KW-0408">Iron</keyword>
<dbReference type="GO" id="GO:0009055">
    <property type="term" value="F:electron transfer activity"/>
    <property type="evidence" value="ECO:0007669"/>
    <property type="project" value="InterPro"/>
</dbReference>
<dbReference type="EMBL" id="BMCG01000004">
    <property type="protein sequence ID" value="GGC12137.1"/>
    <property type="molecule type" value="Genomic_DNA"/>
</dbReference>
<keyword evidence="2 4" id="KW-0479">Metal-binding</keyword>
<keyword evidence="7" id="KW-1185">Reference proteome</keyword>
<dbReference type="PROSITE" id="PS51007">
    <property type="entry name" value="CYTC"/>
    <property type="match status" value="1"/>
</dbReference>
<reference evidence="6" key="1">
    <citation type="journal article" date="2014" name="Int. J. Syst. Evol. Microbiol.">
        <title>Complete genome sequence of Corynebacterium casei LMG S-19264T (=DSM 44701T), isolated from a smear-ripened cheese.</title>
        <authorList>
            <consortium name="US DOE Joint Genome Institute (JGI-PGF)"/>
            <person name="Walter F."/>
            <person name="Albersmeier A."/>
            <person name="Kalinowski J."/>
            <person name="Ruckert C."/>
        </authorList>
    </citation>
    <scope>NUCLEOTIDE SEQUENCE</scope>
    <source>
        <strain evidence="6">CCM 7086</strain>
    </source>
</reference>
<dbReference type="InterPro" id="IPR036909">
    <property type="entry name" value="Cyt_c-like_dom_sf"/>
</dbReference>
<comment type="caution">
    <text evidence="6">The sequence shown here is derived from an EMBL/GenBank/DDBJ whole genome shotgun (WGS) entry which is preliminary data.</text>
</comment>
<evidence type="ECO:0000313" key="6">
    <source>
        <dbReference type="EMBL" id="GGC12137.1"/>
    </source>
</evidence>
<feature type="domain" description="Cytochrome c" evidence="5">
    <location>
        <begin position="77"/>
        <end position="163"/>
    </location>
</feature>
<name>A0A8J2ULQ8_9BURK</name>
<evidence type="ECO:0000256" key="4">
    <source>
        <dbReference type="PROSITE-ProRule" id="PRU00433"/>
    </source>
</evidence>
<evidence type="ECO:0000256" key="3">
    <source>
        <dbReference type="ARBA" id="ARBA00023004"/>
    </source>
</evidence>
<dbReference type="Gene3D" id="1.10.760.10">
    <property type="entry name" value="Cytochrome c-like domain"/>
    <property type="match status" value="1"/>
</dbReference>
<accession>A0A8J2ULQ8</accession>
<organism evidence="6 7">
    <name type="scientific">Oxalicibacterium flavum</name>
    <dbReference type="NCBI Taxonomy" id="179467"/>
    <lineage>
        <taxon>Bacteria</taxon>
        <taxon>Pseudomonadati</taxon>
        <taxon>Pseudomonadota</taxon>
        <taxon>Betaproteobacteria</taxon>
        <taxon>Burkholderiales</taxon>
        <taxon>Oxalobacteraceae</taxon>
        <taxon>Oxalicibacterium</taxon>
    </lineage>
</organism>
<sequence length="180" mass="19923">MHQPGRPSTVKIVLLTLLVLAVGGAAGAYAFMMSGIYNISATSQHLQFVYSFLEKGMHQSVRFHARGIAPPPLDDPQRIARGARLYHAACVQCHGAPGIAPRGIGMSMQPVPGPLVDSGEKWQPNELYWIVRHGIKMSGMPAWEYRMSEEELWDTVAFMRRLPQLTPADYAAIAAREERP</sequence>
<dbReference type="Proteomes" id="UP000620266">
    <property type="component" value="Unassembled WGS sequence"/>
</dbReference>
<dbReference type="InterPro" id="IPR009056">
    <property type="entry name" value="Cyt_c-like_dom"/>
</dbReference>
<dbReference type="AlphaFoldDB" id="A0A8J2ULQ8"/>